<evidence type="ECO:0000313" key="9">
    <source>
        <dbReference type="RefSeq" id="XP_025832288.1"/>
    </source>
</evidence>
<sequence>MSYRDIRNFYEMLRALGYPNVLSMESFRHPNFPQVADLAVWLAKRFDPEIELPFDIENEEGRVTLIKNVANFMVTKANIKLNTKRLYQADGYAVKELLKVASLLYEALQVTTLDGKDGGTERSSISFKDFDISDRAHEVKQARQLASEITASAANLFDLLGKESDLRIARQISMNRQYEPSEVENSITKAIEAVSAEIDETQRQINNISTTEANLDSKIERRKVEIDRYEKRLQTLNKVRSVRSICLFY</sequence>
<keyword evidence="8" id="KW-1185">Reference proteome</keyword>
<keyword evidence="6" id="KW-0966">Cell projection</keyword>
<dbReference type="InParanoid" id="A0A7F5R8I3"/>
<dbReference type="InterPro" id="IPR019366">
    <property type="entry name" value="Clusterin-associated_protein-1"/>
</dbReference>
<gene>
    <name evidence="9" type="primary">LOC112905010</name>
</gene>
<evidence type="ECO:0000256" key="1">
    <source>
        <dbReference type="ARBA" id="ARBA00004138"/>
    </source>
</evidence>
<name>A0A7F5R8I3_AGRPL</name>
<reference evidence="9" key="1">
    <citation type="submission" date="2025-08" db="UniProtKB">
        <authorList>
            <consortium name="RefSeq"/>
        </authorList>
    </citation>
    <scope>IDENTIFICATION</scope>
    <source>
        <tissue evidence="9">Entire body</tissue>
    </source>
</reference>
<dbReference type="GO" id="GO:0030992">
    <property type="term" value="C:intraciliary transport particle B"/>
    <property type="evidence" value="ECO:0007669"/>
    <property type="project" value="TreeGrafter"/>
</dbReference>
<dbReference type="PANTHER" id="PTHR21547">
    <property type="entry name" value="CLUSTERIN ASSOCIATED PROTEIN 1"/>
    <property type="match status" value="1"/>
</dbReference>
<evidence type="ECO:0000256" key="5">
    <source>
        <dbReference type="ARBA" id="ARBA00023069"/>
    </source>
</evidence>
<keyword evidence="4 7" id="KW-0175">Coiled coil</keyword>
<comment type="similarity">
    <text evidence="2">Belongs to the CLUAP1 family.</text>
</comment>
<dbReference type="AlphaFoldDB" id="A0A7F5R8I3"/>
<dbReference type="GeneID" id="112905010"/>
<dbReference type="PANTHER" id="PTHR21547:SF0">
    <property type="entry name" value="CLUSTERIN-ASSOCIATED PROTEIN 1"/>
    <property type="match status" value="1"/>
</dbReference>
<evidence type="ECO:0000256" key="6">
    <source>
        <dbReference type="ARBA" id="ARBA00023273"/>
    </source>
</evidence>
<proteinExistence type="inferred from homology"/>
<dbReference type="GO" id="GO:0005815">
    <property type="term" value="C:microtubule organizing center"/>
    <property type="evidence" value="ECO:0007669"/>
    <property type="project" value="TreeGrafter"/>
</dbReference>
<dbReference type="GO" id="GO:0005929">
    <property type="term" value="C:cilium"/>
    <property type="evidence" value="ECO:0007669"/>
    <property type="project" value="UniProtKB-SubCell"/>
</dbReference>
<dbReference type="RefSeq" id="XP_025832288.1">
    <property type="nucleotide sequence ID" value="XM_025976503.1"/>
</dbReference>
<protein>
    <submittedName>
        <fullName evidence="9">Clusterin-associated protein 1-like</fullName>
    </submittedName>
</protein>
<dbReference type="FunCoup" id="A0A7F5R8I3">
    <property type="interactions" value="175"/>
</dbReference>
<comment type="subcellular location">
    <subcellularLocation>
        <location evidence="1">Cell projection</location>
        <location evidence="1">Cilium</location>
    </subcellularLocation>
</comment>
<feature type="coiled-coil region" evidence="7">
    <location>
        <begin position="191"/>
        <end position="239"/>
    </location>
</feature>
<dbReference type="KEGG" id="apln:112905010"/>
<dbReference type="GO" id="GO:0060271">
    <property type="term" value="P:cilium assembly"/>
    <property type="evidence" value="ECO:0007669"/>
    <property type="project" value="TreeGrafter"/>
</dbReference>
<accession>A0A7F5R8I3</accession>
<dbReference type="OrthoDB" id="6750461at2759"/>
<keyword evidence="3" id="KW-0970">Cilium biogenesis/degradation</keyword>
<organism evidence="8 9">
    <name type="scientific">Agrilus planipennis</name>
    <name type="common">Emerald ash borer</name>
    <name type="synonym">Agrilus marcopoli</name>
    <dbReference type="NCBI Taxonomy" id="224129"/>
    <lineage>
        <taxon>Eukaryota</taxon>
        <taxon>Metazoa</taxon>
        <taxon>Ecdysozoa</taxon>
        <taxon>Arthropoda</taxon>
        <taxon>Hexapoda</taxon>
        <taxon>Insecta</taxon>
        <taxon>Pterygota</taxon>
        <taxon>Neoptera</taxon>
        <taxon>Endopterygota</taxon>
        <taxon>Coleoptera</taxon>
        <taxon>Polyphaga</taxon>
        <taxon>Elateriformia</taxon>
        <taxon>Buprestoidea</taxon>
        <taxon>Buprestidae</taxon>
        <taxon>Agrilinae</taxon>
        <taxon>Agrilus</taxon>
    </lineage>
</organism>
<evidence type="ECO:0000256" key="7">
    <source>
        <dbReference type="SAM" id="Coils"/>
    </source>
</evidence>
<evidence type="ECO:0000256" key="4">
    <source>
        <dbReference type="ARBA" id="ARBA00023054"/>
    </source>
</evidence>
<evidence type="ECO:0000256" key="3">
    <source>
        <dbReference type="ARBA" id="ARBA00022794"/>
    </source>
</evidence>
<keyword evidence="5" id="KW-0969">Cilium</keyword>
<dbReference type="Proteomes" id="UP000192223">
    <property type="component" value="Unplaced"/>
</dbReference>
<evidence type="ECO:0000256" key="2">
    <source>
        <dbReference type="ARBA" id="ARBA00008340"/>
    </source>
</evidence>
<dbReference type="Pfam" id="PF10234">
    <property type="entry name" value="Cluap1"/>
    <property type="match status" value="1"/>
</dbReference>
<evidence type="ECO:0000313" key="8">
    <source>
        <dbReference type="Proteomes" id="UP000192223"/>
    </source>
</evidence>